<dbReference type="AlphaFoldDB" id="A0A3M5G229"/>
<dbReference type="EMBL" id="RBSW01000184">
    <property type="protein sequence ID" value="RMS80705.1"/>
    <property type="molecule type" value="Genomic_DNA"/>
</dbReference>
<sequence>MDHHRHDLERRCLSTEHSASGDPLRASWWRCIRGIRMSLQVNPIPRRHPIRRGLGLLGDSFSGNCHTIAATAFGTEAYGYAAWIAARTGLFPSYVDNQGKLGDHTGQFLARLPACIASSTADLWLLLSRTNDSTTAGMSLADTKANVMKIVTAFLNTPGKHLIVGTGTPRFGNRALTGQALVDAIAYKDWVLNYVSQFVPVVNIWDGFTEAMTVEGLHPNLLGAEFISSRLVPIITANFEFPGIPLPTDAGDIYSAIRPFGCLNANPLLAGTGGALPAGVNAVAGSVLADGYKAVGSGLTGITTRWYKEPAAYGEAQCIELRGNMAAAGGYIYVQPTANVVQTNLAAGDVIEMVSAVEIDGSSRGILAWEAELTITKTVNGASSTFYYRSMDKYQEPFTMPASFSGALETQRGTIDLSETVITSRMGLYLAAGVPQDSTVKAAQFGIRKV</sequence>
<evidence type="ECO:0008006" key="3">
    <source>
        <dbReference type="Google" id="ProtNLM"/>
    </source>
</evidence>
<gene>
    <name evidence="1" type="ORF">ALP59_04826</name>
</gene>
<comment type="caution">
    <text evidence="1">The sequence shown here is derived from an EMBL/GenBank/DDBJ whole genome shotgun (WGS) entry which is preliminary data.</text>
</comment>
<name>A0A3M5G229_PSESS</name>
<accession>A0A3M5G229</accession>
<dbReference type="SUPFAM" id="SSF52266">
    <property type="entry name" value="SGNH hydrolase"/>
    <property type="match status" value="1"/>
</dbReference>
<dbReference type="InterPro" id="IPR036514">
    <property type="entry name" value="SGNH_hydro_sf"/>
</dbReference>
<dbReference type="GO" id="GO:0016788">
    <property type="term" value="F:hydrolase activity, acting on ester bonds"/>
    <property type="evidence" value="ECO:0007669"/>
    <property type="project" value="UniProtKB-ARBA"/>
</dbReference>
<reference evidence="1 2" key="1">
    <citation type="submission" date="2018-08" db="EMBL/GenBank/DDBJ databases">
        <title>Recombination of ecologically and evolutionarily significant loci maintains genetic cohesion in the Pseudomonas syringae species complex.</title>
        <authorList>
            <person name="Dillon M."/>
            <person name="Thakur S."/>
            <person name="Almeida R.N.D."/>
            <person name="Weir B.S."/>
            <person name="Guttman D.S."/>
        </authorList>
    </citation>
    <scope>NUCLEOTIDE SEQUENCE [LARGE SCALE GENOMIC DNA]</scope>
    <source>
        <strain evidence="1 2">ICMP 9421</strain>
    </source>
</reference>
<evidence type="ECO:0000313" key="2">
    <source>
        <dbReference type="Proteomes" id="UP000270499"/>
    </source>
</evidence>
<organism evidence="1 2">
    <name type="scientific">Pseudomonas savastanoi</name>
    <name type="common">Pseudomonas syringae pv. savastanoi</name>
    <dbReference type="NCBI Taxonomy" id="29438"/>
    <lineage>
        <taxon>Bacteria</taxon>
        <taxon>Pseudomonadati</taxon>
        <taxon>Pseudomonadota</taxon>
        <taxon>Gammaproteobacteria</taxon>
        <taxon>Pseudomonadales</taxon>
        <taxon>Pseudomonadaceae</taxon>
        <taxon>Pseudomonas</taxon>
    </lineage>
</organism>
<proteinExistence type="predicted"/>
<dbReference type="Proteomes" id="UP000270499">
    <property type="component" value="Unassembled WGS sequence"/>
</dbReference>
<protein>
    <recommendedName>
        <fullName evidence="3">Prophage PssSM-02, GDSL-like lipase</fullName>
    </recommendedName>
</protein>
<evidence type="ECO:0000313" key="1">
    <source>
        <dbReference type="EMBL" id="RMS80705.1"/>
    </source>
</evidence>
<dbReference type="Gene3D" id="3.40.50.1110">
    <property type="entry name" value="SGNH hydrolase"/>
    <property type="match status" value="1"/>
</dbReference>